<dbReference type="GO" id="GO:0005886">
    <property type="term" value="C:plasma membrane"/>
    <property type="evidence" value="ECO:0007669"/>
    <property type="project" value="UniProtKB-SubCell"/>
</dbReference>
<accession>A0A1H6GPF3</accession>
<evidence type="ECO:0000256" key="2">
    <source>
        <dbReference type="ARBA" id="ARBA00022475"/>
    </source>
</evidence>
<feature type="domain" description="Methyl-accepting transducer" evidence="10">
    <location>
        <begin position="297"/>
        <end position="540"/>
    </location>
</feature>
<evidence type="ECO:0000256" key="3">
    <source>
        <dbReference type="ARBA" id="ARBA00022692"/>
    </source>
</evidence>
<feature type="transmembrane region" description="Helical" evidence="9">
    <location>
        <begin position="12"/>
        <end position="34"/>
    </location>
</feature>
<gene>
    <name evidence="12" type="ORF">SAMN04244559_00149</name>
</gene>
<keyword evidence="3 9" id="KW-0812">Transmembrane</keyword>
<dbReference type="Pfam" id="PF17200">
    <property type="entry name" value="sCache_2"/>
    <property type="match status" value="1"/>
</dbReference>
<dbReference type="PANTHER" id="PTHR32089:SF112">
    <property type="entry name" value="LYSOZYME-LIKE PROTEIN-RELATED"/>
    <property type="match status" value="1"/>
</dbReference>
<dbReference type="SMART" id="SM01049">
    <property type="entry name" value="Cache_2"/>
    <property type="match status" value="1"/>
</dbReference>
<dbReference type="SUPFAM" id="SSF58104">
    <property type="entry name" value="Methyl-accepting chemotaxis protein (MCP) signaling domain"/>
    <property type="match status" value="1"/>
</dbReference>
<dbReference type="Pfam" id="PF00672">
    <property type="entry name" value="HAMP"/>
    <property type="match status" value="1"/>
</dbReference>
<dbReference type="InterPro" id="IPR004090">
    <property type="entry name" value="Chemotax_Me-accpt_rcpt"/>
</dbReference>
<dbReference type="Gene3D" id="1.10.287.950">
    <property type="entry name" value="Methyl-accepting chemotaxis protein"/>
    <property type="match status" value="1"/>
</dbReference>
<evidence type="ECO:0000256" key="5">
    <source>
        <dbReference type="ARBA" id="ARBA00023136"/>
    </source>
</evidence>
<organism evidence="12 13">
    <name type="scientific">Magnetospirillum fulvum</name>
    <name type="common">Rhodospirillum fulvum</name>
    <dbReference type="NCBI Taxonomy" id="1082"/>
    <lineage>
        <taxon>Bacteria</taxon>
        <taxon>Pseudomonadati</taxon>
        <taxon>Pseudomonadota</taxon>
        <taxon>Alphaproteobacteria</taxon>
        <taxon>Rhodospirillales</taxon>
        <taxon>Rhodospirillaceae</taxon>
        <taxon>Magnetospirillum</taxon>
    </lineage>
</organism>
<evidence type="ECO:0000256" key="6">
    <source>
        <dbReference type="ARBA" id="ARBA00023224"/>
    </source>
</evidence>
<reference evidence="13" key="1">
    <citation type="submission" date="2016-10" db="EMBL/GenBank/DDBJ databases">
        <authorList>
            <person name="Varghese N."/>
            <person name="Submissions S."/>
        </authorList>
    </citation>
    <scope>NUCLEOTIDE SEQUENCE [LARGE SCALE GENOMIC DNA]</scope>
    <source>
        <strain evidence="13">DSM 13234</strain>
    </source>
</reference>
<dbReference type="PANTHER" id="PTHR32089">
    <property type="entry name" value="METHYL-ACCEPTING CHEMOTAXIS PROTEIN MCPB"/>
    <property type="match status" value="1"/>
</dbReference>
<dbReference type="AlphaFoldDB" id="A0A1H6GPF3"/>
<feature type="transmembrane region" description="Helical" evidence="9">
    <location>
        <begin position="186"/>
        <end position="208"/>
    </location>
</feature>
<evidence type="ECO:0000256" key="7">
    <source>
        <dbReference type="ARBA" id="ARBA00029447"/>
    </source>
</evidence>
<dbReference type="InterPro" id="IPR003660">
    <property type="entry name" value="HAMP_dom"/>
</dbReference>
<dbReference type="GO" id="GO:0007165">
    <property type="term" value="P:signal transduction"/>
    <property type="evidence" value="ECO:0007669"/>
    <property type="project" value="UniProtKB-KW"/>
</dbReference>
<evidence type="ECO:0000259" key="11">
    <source>
        <dbReference type="PROSITE" id="PS50885"/>
    </source>
</evidence>
<keyword evidence="6 8" id="KW-0807">Transducer</keyword>
<dbReference type="PROSITE" id="PS50111">
    <property type="entry name" value="CHEMOTAXIS_TRANSDUC_2"/>
    <property type="match status" value="1"/>
</dbReference>
<protein>
    <submittedName>
        <fullName evidence="12">Methyl-accepting chemotaxis sensory transducer with Cache sensor</fullName>
    </submittedName>
</protein>
<feature type="domain" description="HAMP" evidence="11">
    <location>
        <begin position="210"/>
        <end position="263"/>
    </location>
</feature>
<dbReference type="Pfam" id="PF00015">
    <property type="entry name" value="MCPsignal"/>
    <property type="match status" value="1"/>
</dbReference>
<dbReference type="RefSeq" id="WP_074764552.1">
    <property type="nucleotide sequence ID" value="NZ_FNWO01000001.1"/>
</dbReference>
<dbReference type="OrthoDB" id="7260004at2"/>
<dbReference type="SMART" id="SM00304">
    <property type="entry name" value="HAMP"/>
    <property type="match status" value="2"/>
</dbReference>
<evidence type="ECO:0000256" key="8">
    <source>
        <dbReference type="PROSITE-ProRule" id="PRU00284"/>
    </source>
</evidence>
<keyword evidence="5 9" id="KW-0472">Membrane</keyword>
<dbReference type="PRINTS" id="PR00260">
    <property type="entry name" value="CHEMTRNSDUCR"/>
</dbReference>
<evidence type="ECO:0000259" key="10">
    <source>
        <dbReference type="PROSITE" id="PS50111"/>
    </source>
</evidence>
<evidence type="ECO:0000256" key="4">
    <source>
        <dbReference type="ARBA" id="ARBA00022989"/>
    </source>
</evidence>
<dbReference type="Proteomes" id="UP000182983">
    <property type="component" value="Unassembled WGS sequence"/>
</dbReference>
<name>A0A1H6GPF3_MAGFU</name>
<dbReference type="InterPro" id="IPR004089">
    <property type="entry name" value="MCPsignal_dom"/>
</dbReference>
<keyword evidence="13" id="KW-1185">Reference proteome</keyword>
<sequence>MRIGDFSFQSKLFMIISLSGLTVAVLLGLSLGILNSAVLKERQFAVQSSVDVAHSVLVHYQGLETEGKLSHDDAVAAALDTIRGLRYGDGEYFFVSDVSGVMMMHPIKKELEGKNLNNIQDKTGRYFYRDFFQQSGKSGYVSYYWPKPGHDEAVEKLSYVKSFEPWKMVLISGVYMDDVKARFQDYAGLMILTGTVGIIVIVIAAILFRRHMVAPLNDITTAIDRLLAGNTEVTLAASDRRDEVGVLTTAVVRFSDTLRQMKALEASAAAEQEKAEASQRAILNRLATQIEDEIKGIAQAVATSAENMRTAANDLVTLSQSTTKQTDQIAQASDRATSSVQTVASAAEELAASIREIGSQAATSTRVASSAVDEANKTGEQIRSLADSVDQISQVINLITDIASQTNLLALNATIEAARAGEAGKGFAVVAGEVKTLANQTAQATDSIIAQVQSVQTATSGAVEAIRTITARINEINGISSAIAAAVEEQAAATREIAASVHHAANDTESVLAITRTVSDATGRVGDSASGMSGASETLAQQASLLDHKISDFRSRLMS</sequence>
<dbReference type="InterPro" id="IPR033480">
    <property type="entry name" value="sCache_2"/>
</dbReference>
<proteinExistence type="inferred from homology"/>
<comment type="subcellular location">
    <subcellularLocation>
        <location evidence="1">Cell membrane</location>
        <topology evidence="1">Multi-pass membrane protein</topology>
    </subcellularLocation>
</comment>
<evidence type="ECO:0000256" key="9">
    <source>
        <dbReference type="SAM" id="Phobius"/>
    </source>
</evidence>
<comment type="similarity">
    <text evidence="7">Belongs to the methyl-accepting chemotaxis (MCP) protein family.</text>
</comment>
<dbReference type="SMART" id="SM00283">
    <property type="entry name" value="MA"/>
    <property type="match status" value="1"/>
</dbReference>
<dbReference type="PROSITE" id="PS50885">
    <property type="entry name" value="HAMP"/>
    <property type="match status" value="1"/>
</dbReference>
<dbReference type="Gene3D" id="1.10.8.500">
    <property type="entry name" value="HAMP domain in histidine kinase"/>
    <property type="match status" value="1"/>
</dbReference>
<keyword evidence="4 9" id="KW-1133">Transmembrane helix</keyword>
<keyword evidence="2" id="KW-1003">Cell membrane</keyword>
<dbReference type="EMBL" id="FNWO01000001">
    <property type="protein sequence ID" value="SEH25201.1"/>
    <property type="molecule type" value="Genomic_DNA"/>
</dbReference>
<dbReference type="Gene3D" id="3.30.450.20">
    <property type="entry name" value="PAS domain"/>
    <property type="match status" value="1"/>
</dbReference>
<evidence type="ECO:0000313" key="13">
    <source>
        <dbReference type="Proteomes" id="UP000182983"/>
    </source>
</evidence>
<dbReference type="GO" id="GO:0006935">
    <property type="term" value="P:chemotaxis"/>
    <property type="evidence" value="ECO:0007669"/>
    <property type="project" value="InterPro"/>
</dbReference>
<evidence type="ECO:0000313" key="12">
    <source>
        <dbReference type="EMBL" id="SEH25201.1"/>
    </source>
</evidence>
<evidence type="ECO:0000256" key="1">
    <source>
        <dbReference type="ARBA" id="ARBA00004651"/>
    </source>
</evidence>
<dbReference type="GO" id="GO:0004888">
    <property type="term" value="F:transmembrane signaling receptor activity"/>
    <property type="evidence" value="ECO:0007669"/>
    <property type="project" value="InterPro"/>
</dbReference>